<organism evidence="2 3">
    <name type="scientific">Slackia equolifaciens</name>
    <dbReference type="NCBI Taxonomy" id="498718"/>
    <lineage>
        <taxon>Bacteria</taxon>
        <taxon>Bacillati</taxon>
        <taxon>Actinomycetota</taxon>
        <taxon>Coriobacteriia</taxon>
        <taxon>Eggerthellales</taxon>
        <taxon>Eggerthellaceae</taxon>
        <taxon>Slackia</taxon>
    </lineage>
</organism>
<proteinExistence type="predicted"/>
<dbReference type="Proteomes" id="UP000786989">
    <property type="component" value="Unassembled WGS sequence"/>
</dbReference>
<comment type="caution">
    <text evidence="2">The sequence shown here is derived from an EMBL/GenBank/DDBJ whole genome shotgun (WGS) entry which is preliminary data.</text>
</comment>
<sequence>MSAKAWRAWTTREVDVMRANGHLGVEAVHDALLRECGTDRSVRSIESQASRCHVSLRVQQVCPECGVVGVRLNRQSGLCPMCTEMMHLNEEIAFNETLQREREEKADEAEVAQIRRERDRMRQRNSRLCRKFGLKSRRDRRDGK</sequence>
<evidence type="ECO:0000313" key="2">
    <source>
        <dbReference type="EMBL" id="HJF66021.1"/>
    </source>
</evidence>
<protein>
    <submittedName>
        <fullName evidence="2">Uncharacterized protein</fullName>
    </submittedName>
</protein>
<gene>
    <name evidence="2" type="ORF">K8U77_07925</name>
</gene>
<evidence type="ECO:0000256" key="1">
    <source>
        <dbReference type="SAM" id="Coils"/>
    </source>
</evidence>
<reference evidence="2" key="1">
    <citation type="journal article" date="2021" name="PeerJ">
        <title>Extensive microbial diversity within the chicken gut microbiome revealed by metagenomics and culture.</title>
        <authorList>
            <person name="Gilroy R."/>
            <person name="Ravi A."/>
            <person name="Getino M."/>
            <person name="Pursley I."/>
            <person name="Horton D.L."/>
            <person name="Alikhan N.F."/>
            <person name="Baker D."/>
            <person name="Gharbi K."/>
            <person name="Hall N."/>
            <person name="Watson M."/>
            <person name="Adriaenssens E.M."/>
            <person name="Foster-Nyarko E."/>
            <person name="Jarju S."/>
            <person name="Secka A."/>
            <person name="Antonio M."/>
            <person name="Oren A."/>
            <person name="Chaudhuri R.R."/>
            <person name="La Ragione R."/>
            <person name="Hildebrand F."/>
            <person name="Pallen M.J."/>
        </authorList>
    </citation>
    <scope>NUCLEOTIDE SEQUENCE</scope>
    <source>
        <strain evidence="2">ChiGjej6B6-11269</strain>
    </source>
</reference>
<accession>A0A9D2UXM0</accession>
<evidence type="ECO:0000313" key="3">
    <source>
        <dbReference type="Proteomes" id="UP000786989"/>
    </source>
</evidence>
<keyword evidence="1" id="KW-0175">Coiled coil</keyword>
<dbReference type="AlphaFoldDB" id="A0A9D2UXM0"/>
<reference evidence="2" key="2">
    <citation type="submission" date="2021-09" db="EMBL/GenBank/DDBJ databases">
        <authorList>
            <person name="Gilroy R."/>
        </authorList>
    </citation>
    <scope>NUCLEOTIDE SEQUENCE</scope>
    <source>
        <strain evidence="2">ChiGjej6B6-11269</strain>
    </source>
</reference>
<name>A0A9D2UXM0_9ACTN</name>
<feature type="coiled-coil region" evidence="1">
    <location>
        <begin position="95"/>
        <end position="131"/>
    </location>
</feature>
<dbReference type="EMBL" id="DYWI01000151">
    <property type="protein sequence ID" value="HJF66021.1"/>
    <property type="molecule type" value="Genomic_DNA"/>
</dbReference>